<gene>
    <name evidence="1" type="ORF">E1963_09700</name>
</gene>
<protein>
    <submittedName>
        <fullName evidence="1">GNAT family N-acetyltransferase</fullName>
    </submittedName>
</protein>
<dbReference type="EMBL" id="SMMX01000007">
    <property type="protein sequence ID" value="TDA21611.1"/>
    <property type="molecule type" value="Genomic_DNA"/>
</dbReference>
<dbReference type="SUPFAM" id="SSF55729">
    <property type="entry name" value="Acyl-CoA N-acyltransferases (Nat)"/>
    <property type="match status" value="1"/>
</dbReference>
<dbReference type="AlphaFoldDB" id="A0A4R4FE28"/>
<sequence length="204" mass="24015">MNLEIRELRKKDYRKAVAFAITGMHFNWYMDSEVLLKLYGKYFWYLELNRATQVIAAYEEDELAGVLLADMKGEDKKYRTFGKSFYVKVFDILQHLFAKDGVSVYDEANRELFIQYRNSKIPDGEIVFLAADPESTARGTGSLLLREFERREKGKEVFLYTDNACTYQFYEHRGFVRAGERDITLEIGNKKVELQCLLYRKLTD</sequence>
<accession>A0A4R4FE28</accession>
<evidence type="ECO:0000313" key="1">
    <source>
        <dbReference type="EMBL" id="TDA21611.1"/>
    </source>
</evidence>
<name>A0A4R4FE28_9FIRM</name>
<keyword evidence="2" id="KW-1185">Reference proteome</keyword>
<comment type="caution">
    <text evidence="1">The sequence shown here is derived from an EMBL/GenBank/DDBJ whole genome shotgun (WGS) entry which is preliminary data.</text>
</comment>
<organism evidence="1 2">
    <name type="scientific">Extibacter muris</name>
    <dbReference type="NCBI Taxonomy" id="1796622"/>
    <lineage>
        <taxon>Bacteria</taxon>
        <taxon>Bacillati</taxon>
        <taxon>Bacillota</taxon>
        <taxon>Clostridia</taxon>
        <taxon>Lachnospirales</taxon>
        <taxon>Lachnospiraceae</taxon>
        <taxon>Extibacter</taxon>
    </lineage>
</organism>
<evidence type="ECO:0000313" key="2">
    <source>
        <dbReference type="Proteomes" id="UP000295710"/>
    </source>
</evidence>
<keyword evidence="1" id="KW-0808">Transferase</keyword>
<proteinExistence type="predicted"/>
<dbReference type="Gene3D" id="3.40.630.30">
    <property type="match status" value="1"/>
</dbReference>
<dbReference type="Proteomes" id="UP000295710">
    <property type="component" value="Unassembled WGS sequence"/>
</dbReference>
<reference evidence="1 2" key="1">
    <citation type="journal article" date="2016" name="Nat. Microbiol.">
        <title>The Mouse Intestinal Bacterial Collection (miBC) provides host-specific insight into cultured diversity and functional potential of the gut microbiota.</title>
        <authorList>
            <person name="Lagkouvardos I."/>
            <person name="Pukall R."/>
            <person name="Abt B."/>
            <person name="Foesel B.U."/>
            <person name="Meier-Kolthoff J.P."/>
            <person name="Kumar N."/>
            <person name="Bresciani A."/>
            <person name="Martinez I."/>
            <person name="Just S."/>
            <person name="Ziegler C."/>
            <person name="Brugiroux S."/>
            <person name="Garzetti D."/>
            <person name="Wenning M."/>
            <person name="Bui T.P."/>
            <person name="Wang J."/>
            <person name="Hugenholtz F."/>
            <person name="Plugge C.M."/>
            <person name="Peterson D.A."/>
            <person name="Hornef M.W."/>
            <person name="Baines J.F."/>
            <person name="Smidt H."/>
            <person name="Walter J."/>
            <person name="Kristiansen K."/>
            <person name="Nielsen H.B."/>
            <person name="Haller D."/>
            <person name="Overmann J."/>
            <person name="Stecher B."/>
            <person name="Clavel T."/>
        </authorList>
    </citation>
    <scope>NUCLEOTIDE SEQUENCE [LARGE SCALE GENOMIC DNA]</scope>
    <source>
        <strain evidence="1 2">DSM 28560</strain>
    </source>
</reference>
<dbReference type="GO" id="GO:0016740">
    <property type="term" value="F:transferase activity"/>
    <property type="evidence" value="ECO:0007669"/>
    <property type="project" value="UniProtKB-KW"/>
</dbReference>
<dbReference type="RefSeq" id="WP_132277517.1">
    <property type="nucleotide sequence ID" value="NZ_JAOBST010000002.1"/>
</dbReference>
<dbReference type="InterPro" id="IPR016181">
    <property type="entry name" value="Acyl_CoA_acyltransferase"/>
</dbReference>